<dbReference type="Pfam" id="PF00300">
    <property type="entry name" value="His_Phos_1"/>
    <property type="match status" value="1"/>
</dbReference>
<dbReference type="Gene3D" id="3.40.50.1240">
    <property type="entry name" value="Phosphoglycerate mutase-like"/>
    <property type="match status" value="1"/>
</dbReference>
<dbReference type="InterPro" id="IPR050275">
    <property type="entry name" value="PGM_Phosphatase"/>
</dbReference>
<dbReference type="Proteomes" id="UP000669060">
    <property type="component" value="Unassembled WGS sequence"/>
</dbReference>
<dbReference type="InterPro" id="IPR013078">
    <property type="entry name" value="His_Pase_superF_clade-1"/>
</dbReference>
<evidence type="ECO:0000313" key="2">
    <source>
        <dbReference type="Proteomes" id="UP000669060"/>
    </source>
</evidence>
<protein>
    <submittedName>
        <fullName evidence="1">Histidine phosphatase family protein</fullName>
    </submittedName>
</protein>
<name>A0ABS3TVR7_9PSED</name>
<sequence>MTLRLDLLRHGETTGGSGFRGSLNDALSERGWQQMHAAVAGQGGWELVISSPLQRCATFARQLAEARGLPLRIEADLRELHFGDWEGRDAAQVHEEDSEALGRFWSDPFTFTPPNAEPVRDFAARVMAAVARLQRELAGRHVLLVTHGGVMRLLLARARGLPAQQLLQVEVAHAALHGLEVAVDLSLRECVCPSRC</sequence>
<dbReference type="EMBL" id="JAELYA010000009">
    <property type="protein sequence ID" value="MBO3277775.1"/>
    <property type="molecule type" value="Genomic_DNA"/>
</dbReference>
<dbReference type="CDD" id="cd07067">
    <property type="entry name" value="HP_PGM_like"/>
    <property type="match status" value="1"/>
</dbReference>
<dbReference type="SMART" id="SM00855">
    <property type="entry name" value="PGAM"/>
    <property type="match status" value="1"/>
</dbReference>
<gene>
    <name evidence="1" type="ORF">JFY56_21385</name>
</gene>
<dbReference type="PIRSF" id="PIRSF000709">
    <property type="entry name" value="6PFK_2-Ptase"/>
    <property type="match status" value="1"/>
</dbReference>
<dbReference type="PANTHER" id="PTHR48100">
    <property type="entry name" value="BROAD-SPECIFICITY PHOSPHATASE YOR283W-RELATED"/>
    <property type="match status" value="1"/>
</dbReference>
<dbReference type="RefSeq" id="WP_208316159.1">
    <property type="nucleotide sequence ID" value="NZ_JAELYA010000009.1"/>
</dbReference>
<proteinExistence type="predicted"/>
<evidence type="ECO:0000313" key="1">
    <source>
        <dbReference type="EMBL" id="MBO3277775.1"/>
    </source>
</evidence>
<dbReference type="PANTHER" id="PTHR48100:SF1">
    <property type="entry name" value="HISTIDINE PHOSPHATASE FAMILY PROTEIN-RELATED"/>
    <property type="match status" value="1"/>
</dbReference>
<dbReference type="InterPro" id="IPR029033">
    <property type="entry name" value="His_PPase_superfam"/>
</dbReference>
<organism evidence="1 2">
    <name type="scientific">Pseudomonas schmalbachii</name>
    <dbReference type="NCBI Taxonomy" id="2816993"/>
    <lineage>
        <taxon>Bacteria</taxon>
        <taxon>Pseudomonadati</taxon>
        <taxon>Pseudomonadota</taxon>
        <taxon>Gammaproteobacteria</taxon>
        <taxon>Pseudomonadales</taxon>
        <taxon>Pseudomonadaceae</taxon>
        <taxon>Pseudomonas</taxon>
    </lineage>
</organism>
<comment type="caution">
    <text evidence="1">The sequence shown here is derived from an EMBL/GenBank/DDBJ whole genome shotgun (WGS) entry which is preliminary data.</text>
</comment>
<reference evidence="1 2" key="1">
    <citation type="submission" date="2020-12" db="EMBL/GenBank/DDBJ databases">
        <title>Pseudomonas schmalbachii sp. nov. isolated from millipede gut.</title>
        <authorList>
            <person name="Shelomi M."/>
        </authorList>
    </citation>
    <scope>NUCLEOTIDE SEQUENCE [LARGE SCALE GENOMIC DNA]</scope>
    <source>
        <strain evidence="1 2">Milli4</strain>
    </source>
</reference>
<dbReference type="SUPFAM" id="SSF53254">
    <property type="entry name" value="Phosphoglycerate mutase-like"/>
    <property type="match status" value="1"/>
</dbReference>
<keyword evidence="2" id="KW-1185">Reference proteome</keyword>
<accession>A0ABS3TVR7</accession>